<reference evidence="2" key="1">
    <citation type="journal article" date="2019" name="Int. J. Syst. Evol. Microbiol.">
        <title>The Global Catalogue of Microorganisms (GCM) 10K type strain sequencing project: providing services to taxonomists for standard genome sequencing and annotation.</title>
        <authorList>
            <consortium name="The Broad Institute Genomics Platform"/>
            <consortium name="The Broad Institute Genome Sequencing Center for Infectious Disease"/>
            <person name="Wu L."/>
            <person name="Ma J."/>
        </authorList>
    </citation>
    <scope>NUCLEOTIDE SEQUENCE [LARGE SCALE GENOMIC DNA]</scope>
    <source>
        <strain evidence="2">CCM 8924</strain>
    </source>
</reference>
<evidence type="ECO:0000313" key="1">
    <source>
        <dbReference type="EMBL" id="MFC6178670.1"/>
    </source>
</evidence>
<name>A0ABW1RTA1_9LACO</name>
<proteinExistence type="predicted"/>
<organism evidence="1 2">
    <name type="scientific">Weissella sagaensis</name>
    <dbReference type="NCBI Taxonomy" id="2559928"/>
    <lineage>
        <taxon>Bacteria</taxon>
        <taxon>Bacillati</taxon>
        <taxon>Bacillota</taxon>
        <taxon>Bacilli</taxon>
        <taxon>Lactobacillales</taxon>
        <taxon>Lactobacillaceae</taxon>
        <taxon>Weissella</taxon>
    </lineage>
</organism>
<sequence>MTQKTTYLLKINGKSKISEISSLNKELIKETRFNAKSDLDAVPDSAKNLHYNLNIPEHTVTRFIKLSEEISLSFVPVDFTLQFRKKDIWKDEKQTQIKDFDQVIGVEQLEAAFFELDKQLWLAVYTSKPVMIDRVRKLLGLVDTEEENITPELFRWLFYLFDNEHGILREQFIITDMMGFTTDIINEQSEGIVSGTSDTTAAMSATKLEISLGHPLKSVKLGLKETIGSQNVVPSSFVLESNYKLSVDTNWTNVSKIYSEDYKDFKTSDRNLAKAVYIYAHLIPEIKELYLKNPKIEAIVKYRNETIDVLMEQLQEAKEELN</sequence>
<accession>A0ABW1RTA1</accession>
<dbReference type="EMBL" id="JBHSSG010000010">
    <property type="protein sequence ID" value="MFC6178670.1"/>
    <property type="molecule type" value="Genomic_DNA"/>
</dbReference>
<protein>
    <submittedName>
        <fullName evidence="1">Uncharacterized protein</fullName>
    </submittedName>
</protein>
<evidence type="ECO:0000313" key="2">
    <source>
        <dbReference type="Proteomes" id="UP001596158"/>
    </source>
</evidence>
<dbReference type="Proteomes" id="UP001596158">
    <property type="component" value="Unassembled WGS sequence"/>
</dbReference>
<comment type="caution">
    <text evidence="1">The sequence shown here is derived from an EMBL/GenBank/DDBJ whole genome shotgun (WGS) entry which is preliminary data.</text>
</comment>
<keyword evidence="2" id="KW-1185">Reference proteome</keyword>
<gene>
    <name evidence="1" type="ORF">ACFQGR_04625</name>
</gene>
<dbReference type="RefSeq" id="WP_137600620.1">
    <property type="nucleotide sequence ID" value="NZ_BJDT01000004.1"/>
</dbReference>